<keyword evidence="1" id="KW-0639">Primosome</keyword>
<reference evidence="14" key="1">
    <citation type="submission" date="2018-05" db="EMBL/GenBank/DDBJ databases">
        <authorList>
            <person name="Lanie J.A."/>
            <person name="Ng W.-L."/>
            <person name="Kazmierczak K.M."/>
            <person name="Andrzejewski T.M."/>
            <person name="Davidsen T.M."/>
            <person name="Wayne K.J."/>
            <person name="Tettelin H."/>
            <person name="Glass J.I."/>
            <person name="Rusch D."/>
            <person name="Podicherti R."/>
            <person name="Tsui H.-C.T."/>
            <person name="Winkler M.E."/>
        </authorList>
    </citation>
    <scope>NUCLEOTIDE SEQUENCE</scope>
</reference>
<dbReference type="GO" id="GO:0046872">
    <property type="term" value="F:metal ion binding"/>
    <property type="evidence" value="ECO:0007669"/>
    <property type="project" value="UniProtKB-KW"/>
</dbReference>
<evidence type="ECO:0000256" key="9">
    <source>
        <dbReference type="ARBA" id="ARBA00023125"/>
    </source>
</evidence>
<evidence type="ECO:0000313" key="14">
    <source>
        <dbReference type="EMBL" id="SVD18196.1"/>
    </source>
</evidence>
<dbReference type="GO" id="GO:0006269">
    <property type="term" value="P:DNA replication, synthesis of primer"/>
    <property type="evidence" value="ECO:0007669"/>
    <property type="project" value="UniProtKB-KW"/>
</dbReference>
<dbReference type="GO" id="GO:0006302">
    <property type="term" value="P:double-strand break repair"/>
    <property type="evidence" value="ECO:0007669"/>
    <property type="project" value="TreeGrafter"/>
</dbReference>
<evidence type="ECO:0000256" key="8">
    <source>
        <dbReference type="ARBA" id="ARBA00022840"/>
    </source>
</evidence>
<evidence type="ECO:0000256" key="4">
    <source>
        <dbReference type="ARBA" id="ARBA00022741"/>
    </source>
</evidence>
<dbReference type="AlphaFoldDB" id="A0A382T808"/>
<keyword evidence="4" id="KW-0547">Nucleotide-binding</keyword>
<dbReference type="InterPro" id="IPR041222">
    <property type="entry name" value="PriA_3primeBD"/>
</dbReference>
<dbReference type="GO" id="GO:1990077">
    <property type="term" value="C:primosome complex"/>
    <property type="evidence" value="ECO:0007669"/>
    <property type="project" value="UniProtKB-KW"/>
</dbReference>
<accession>A0A382T808</accession>
<keyword evidence="6" id="KW-0347">Helicase</keyword>
<dbReference type="GO" id="GO:0005524">
    <property type="term" value="F:ATP binding"/>
    <property type="evidence" value="ECO:0007669"/>
    <property type="project" value="UniProtKB-KW"/>
</dbReference>
<dbReference type="SUPFAM" id="SSF52540">
    <property type="entry name" value="P-loop containing nucleoside triphosphate hydrolases"/>
    <property type="match status" value="1"/>
</dbReference>
<gene>
    <name evidence="14" type="ORF">METZ01_LOCUS371050</name>
</gene>
<name>A0A382T808_9ZZZZ</name>
<evidence type="ECO:0000256" key="12">
    <source>
        <dbReference type="ARBA" id="ARBA00048988"/>
    </source>
</evidence>
<feature type="non-terminal residue" evidence="14">
    <location>
        <position position="304"/>
    </location>
</feature>
<keyword evidence="8" id="KW-0067">ATP-binding</keyword>
<evidence type="ECO:0000256" key="2">
    <source>
        <dbReference type="ARBA" id="ARBA00022705"/>
    </source>
</evidence>
<dbReference type="FunFam" id="3.40.50.300:FF:000489">
    <property type="entry name" value="Primosome assembly protein PriA"/>
    <property type="match status" value="1"/>
</dbReference>
<dbReference type="InterPro" id="IPR027417">
    <property type="entry name" value="P-loop_NTPase"/>
</dbReference>
<organism evidence="14">
    <name type="scientific">marine metagenome</name>
    <dbReference type="NCBI Taxonomy" id="408172"/>
    <lineage>
        <taxon>unclassified sequences</taxon>
        <taxon>metagenomes</taxon>
        <taxon>ecological metagenomes</taxon>
    </lineage>
</organism>
<keyword evidence="2" id="KW-0235">DNA replication</keyword>
<evidence type="ECO:0000256" key="10">
    <source>
        <dbReference type="ARBA" id="ARBA00023235"/>
    </source>
</evidence>
<keyword evidence="7" id="KW-0862">Zinc</keyword>
<sequence length="304" mass="34602">MVNFKKRSLVGIVWGSRLLEENASNYKRIEEILDNKPLISKDLQELADWASRYYHYPLGEVISYFLSPSLRKGNRPTFFETNFWTLSNKGEFIDIQSLNRAPRQQAALLIFRDSGKELSNRSALAHGISAQTLNSLITKGLLIKTTKEQIPITNKKTPEIQSDNVLTKEQQKALQDINTRKNEVFLLNGITGSGKTEVYLQAIKKITSSGKQALVLIPEIGLAPQAEARFKKYFGDKVISFHSAKNERERLDAWLSAKKGMVDVVIGTRSSIFLPMKNLGMIVVDEEHDQSFKQFDRFRYSARD</sequence>
<dbReference type="InterPro" id="IPR014001">
    <property type="entry name" value="Helicase_ATP-bd"/>
</dbReference>
<evidence type="ECO:0000256" key="1">
    <source>
        <dbReference type="ARBA" id="ARBA00022515"/>
    </source>
</evidence>
<protein>
    <recommendedName>
        <fullName evidence="11">DNA 3'-5' helicase</fullName>
        <ecNumber evidence="11">5.6.2.4</ecNumber>
    </recommendedName>
</protein>
<evidence type="ECO:0000256" key="3">
    <source>
        <dbReference type="ARBA" id="ARBA00022723"/>
    </source>
</evidence>
<dbReference type="GO" id="GO:0016787">
    <property type="term" value="F:hydrolase activity"/>
    <property type="evidence" value="ECO:0007669"/>
    <property type="project" value="UniProtKB-KW"/>
</dbReference>
<dbReference type="GO" id="GO:0006270">
    <property type="term" value="P:DNA replication initiation"/>
    <property type="evidence" value="ECO:0007669"/>
    <property type="project" value="TreeGrafter"/>
</dbReference>
<dbReference type="GO" id="GO:0006310">
    <property type="term" value="P:DNA recombination"/>
    <property type="evidence" value="ECO:0007669"/>
    <property type="project" value="TreeGrafter"/>
</dbReference>
<keyword evidence="3" id="KW-0479">Metal-binding</keyword>
<comment type="catalytic activity">
    <reaction evidence="12">
        <text>ATP + H2O = ADP + phosphate + H(+)</text>
        <dbReference type="Rhea" id="RHEA:13065"/>
        <dbReference type="ChEBI" id="CHEBI:15377"/>
        <dbReference type="ChEBI" id="CHEBI:15378"/>
        <dbReference type="ChEBI" id="CHEBI:30616"/>
        <dbReference type="ChEBI" id="CHEBI:43474"/>
        <dbReference type="ChEBI" id="CHEBI:456216"/>
        <dbReference type="EC" id="5.6.2.4"/>
    </reaction>
</comment>
<dbReference type="Pfam" id="PF17764">
    <property type="entry name" value="PriA_3primeBD"/>
    <property type="match status" value="1"/>
</dbReference>
<dbReference type="Gene3D" id="3.40.1440.60">
    <property type="entry name" value="PriA, 3(prime) DNA-binding domain"/>
    <property type="match status" value="1"/>
</dbReference>
<dbReference type="PANTHER" id="PTHR30580">
    <property type="entry name" value="PRIMOSOMAL PROTEIN N"/>
    <property type="match status" value="1"/>
</dbReference>
<dbReference type="GO" id="GO:0043138">
    <property type="term" value="F:3'-5' DNA helicase activity"/>
    <property type="evidence" value="ECO:0007669"/>
    <property type="project" value="UniProtKB-EC"/>
</dbReference>
<dbReference type="EMBL" id="UINC01134572">
    <property type="protein sequence ID" value="SVD18196.1"/>
    <property type="molecule type" value="Genomic_DNA"/>
</dbReference>
<evidence type="ECO:0000259" key="13">
    <source>
        <dbReference type="PROSITE" id="PS51192"/>
    </source>
</evidence>
<dbReference type="PROSITE" id="PS51192">
    <property type="entry name" value="HELICASE_ATP_BIND_1"/>
    <property type="match status" value="1"/>
</dbReference>
<keyword evidence="10" id="KW-0413">Isomerase</keyword>
<dbReference type="InterPro" id="IPR042115">
    <property type="entry name" value="PriA_3primeBD_sf"/>
</dbReference>
<evidence type="ECO:0000256" key="7">
    <source>
        <dbReference type="ARBA" id="ARBA00022833"/>
    </source>
</evidence>
<dbReference type="Pfam" id="PF00270">
    <property type="entry name" value="DEAD"/>
    <property type="match status" value="1"/>
</dbReference>
<dbReference type="GO" id="GO:0003677">
    <property type="term" value="F:DNA binding"/>
    <property type="evidence" value="ECO:0007669"/>
    <property type="project" value="UniProtKB-KW"/>
</dbReference>
<evidence type="ECO:0000256" key="11">
    <source>
        <dbReference type="ARBA" id="ARBA00034808"/>
    </source>
</evidence>
<dbReference type="InterPro" id="IPR011545">
    <property type="entry name" value="DEAD/DEAH_box_helicase_dom"/>
</dbReference>
<evidence type="ECO:0000256" key="5">
    <source>
        <dbReference type="ARBA" id="ARBA00022801"/>
    </source>
</evidence>
<dbReference type="PANTHER" id="PTHR30580:SF0">
    <property type="entry name" value="PRIMOSOMAL PROTEIN N"/>
    <property type="match status" value="1"/>
</dbReference>
<dbReference type="EC" id="5.6.2.4" evidence="11"/>
<keyword evidence="5" id="KW-0378">Hydrolase</keyword>
<proteinExistence type="predicted"/>
<keyword evidence="9" id="KW-0238">DNA-binding</keyword>
<dbReference type="Gene3D" id="3.40.50.300">
    <property type="entry name" value="P-loop containing nucleotide triphosphate hydrolases"/>
    <property type="match status" value="1"/>
</dbReference>
<feature type="domain" description="Helicase ATP-binding" evidence="13">
    <location>
        <begin position="176"/>
        <end position="304"/>
    </location>
</feature>
<evidence type="ECO:0000256" key="6">
    <source>
        <dbReference type="ARBA" id="ARBA00022806"/>
    </source>
</evidence>
<dbReference type="SMART" id="SM00487">
    <property type="entry name" value="DEXDc"/>
    <property type="match status" value="1"/>
</dbReference>